<feature type="domain" description="Glucosamine/galactosamine-6-phosphate isomerase" evidence="8">
    <location>
        <begin position="9"/>
        <end position="218"/>
    </location>
</feature>
<protein>
    <recommendedName>
        <fullName evidence="6 7">6-phosphogluconolactonase</fullName>
        <shortName evidence="7">6PGL</shortName>
        <ecNumber evidence="5 7">3.1.1.31</ecNumber>
    </recommendedName>
</protein>
<evidence type="ECO:0000256" key="6">
    <source>
        <dbReference type="ARBA" id="ARBA00020337"/>
    </source>
</evidence>
<reference evidence="10" key="1">
    <citation type="journal article" date="2019" name="Int. J. Syst. Evol. Microbiol.">
        <title>The Global Catalogue of Microorganisms (GCM) 10K type strain sequencing project: providing services to taxonomists for standard genome sequencing and annotation.</title>
        <authorList>
            <consortium name="The Broad Institute Genomics Platform"/>
            <consortium name="The Broad Institute Genome Sequencing Center for Infectious Disease"/>
            <person name="Wu L."/>
            <person name="Ma J."/>
        </authorList>
    </citation>
    <scope>NUCLEOTIDE SEQUENCE [LARGE SCALE GENOMIC DNA]</scope>
    <source>
        <strain evidence="10">CECT 8570</strain>
    </source>
</reference>
<gene>
    <name evidence="7 9" type="primary">pgl</name>
    <name evidence="9" type="ORF">ACFOX3_10890</name>
</gene>
<evidence type="ECO:0000313" key="9">
    <source>
        <dbReference type="EMBL" id="MFC4362813.1"/>
    </source>
</evidence>
<proteinExistence type="inferred from homology"/>
<dbReference type="InterPro" id="IPR005900">
    <property type="entry name" value="6-phosphogluconolactonase_DevB"/>
</dbReference>
<dbReference type="RefSeq" id="WP_290262164.1">
    <property type="nucleotide sequence ID" value="NZ_JAUFQG010000004.1"/>
</dbReference>
<accession>A0ABV8V500</accession>
<dbReference type="NCBIfam" id="TIGR01198">
    <property type="entry name" value="pgl"/>
    <property type="match status" value="1"/>
</dbReference>
<dbReference type="PANTHER" id="PTHR11054">
    <property type="entry name" value="6-PHOSPHOGLUCONOLACTONASE"/>
    <property type="match status" value="1"/>
</dbReference>
<dbReference type="EC" id="3.1.1.31" evidence="5 7"/>
<keyword evidence="10" id="KW-1185">Reference proteome</keyword>
<evidence type="ECO:0000256" key="4">
    <source>
        <dbReference type="ARBA" id="ARBA00010662"/>
    </source>
</evidence>
<dbReference type="EMBL" id="JBHSCX010000010">
    <property type="protein sequence ID" value="MFC4362813.1"/>
    <property type="molecule type" value="Genomic_DNA"/>
</dbReference>
<dbReference type="InterPro" id="IPR037171">
    <property type="entry name" value="NagB/RpiA_transferase-like"/>
</dbReference>
<evidence type="ECO:0000259" key="8">
    <source>
        <dbReference type="Pfam" id="PF01182"/>
    </source>
</evidence>
<comment type="function">
    <text evidence="2 7">Hydrolysis of 6-phosphogluconolactone to 6-phosphogluconate.</text>
</comment>
<comment type="similarity">
    <text evidence="4 7">Belongs to the glucosamine/galactosamine-6-phosphate isomerase family. 6-phosphogluconolactonase subfamily.</text>
</comment>
<comment type="pathway">
    <text evidence="3 7">Carbohydrate degradation; pentose phosphate pathway; D-ribulose 5-phosphate from D-glucose 6-phosphate (oxidative stage): step 2/3.</text>
</comment>
<evidence type="ECO:0000313" key="10">
    <source>
        <dbReference type="Proteomes" id="UP001595840"/>
    </source>
</evidence>
<dbReference type="Pfam" id="PF01182">
    <property type="entry name" value="Glucosamine_iso"/>
    <property type="match status" value="1"/>
</dbReference>
<dbReference type="Proteomes" id="UP001595840">
    <property type="component" value="Unassembled WGS sequence"/>
</dbReference>
<evidence type="ECO:0000256" key="3">
    <source>
        <dbReference type="ARBA" id="ARBA00004961"/>
    </source>
</evidence>
<evidence type="ECO:0000256" key="1">
    <source>
        <dbReference type="ARBA" id="ARBA00000832"/>
    </source>
</evidence>
<dbReference type="CDD" id="cd01400">
    <property type="entry name" value="6PGL"/>
    <property type="match status" value="1"/>
</dbReference>
<evidence type="ECO:0000256" key="2">
    <source>
        <dbReference type="ARBA" id="ARBA00002681"/>
    </source>
</evidence>
<dbReference type="Gene3D" id="3.40.50.1360">
    <property type="match status" value="1"/>
</dbReference>
<dbReference type="SUPFAM" id="SSF100950">
    <property type="entry name" value="NagB/RpiA/CoA transferase-like"/>
    <property type="match status" value="1"/>
</dbReference>
<comment type="catalytic activity">
    <reaction evidence="1 7">
        <text>6-phospho-D-glucono-1,5-lactone + H2O = 6-phospho-D-gluconate + H(+)</text>
        <dbReference type="Rhea" id="RHEA:12556"/>
        <dbReference type="ChEBI" id="CHEBI:15377"/>
        <dbReference type="ChEBI" id="CHEBI:15378"/>
        <dbReference type="ChEBI" id="CHEBI:57955"/>
        <dbReference type="ChEBI" id="CHEBI:58759"/>
        <dbReference type="EC" id="3.1.1.31"/>
    </reaction>
</comment>
<dbReference type="InterPro" id="IPR039104">
    <property type="entry name" value="6PGL"/>
</dbReference>
<organism evidence="9 10">
    <name type="scientific">Simiduia curdlanivorans</name>
    <dbReference type="NCBI Taxonomy" id="1492769"/>
    <lineage>
        <taxon>Bacteria</taxon>
        <taxon>Pseudomonadati</taxon>
        <taxon>Pseudomonadota</taxon>
        <taxon>Gammaproteobacteria</taxon>
        <taxon>Cellvibrionales</taxon>
        <taxon>Cellvibrionaceae</taxon>
        <taxon>Simiduia</taxon>
    </lineage>
</organism>
<dbReference type="GO" id="GO:0017057">
    <property type="term" value="F:6-phosphogluconolactonase activity"/>
    <property type="evidence" value="ECO:0007669"/>
    <property type="project" value="UniProtKB-EC"/>
</dbReference>
<comment type="caution">
    <text evidence="9">The sequence shown here is derived from an EMBL/GenBank/DDBJ whole genome shotgun (WGS) entry which is preliminary data.</text>
</comment>
<name>A0ABV8V500_9GAMM</name>
<keyword evidence="7 9" id="KW-0378">Hydrolase</keyword>
<evidence type="ECO:0000256" key="5">
    <source>
        <dbReference type="ARBA" id="ARBA00013198"/>
    </source>
</evidence>
<dbReference type="InterPro" id="IPR006148">
    <property type="entry name" value="Glc/Gal-6P_isomerase"/>
</dbReference>
<dbReference type="PANTHER" id="PTHR11054:SF0">
    <property type="entry name" value="6-PHOSPHOGLUCONOLACTONASE"/>
    <property type="match status" value="1"/>
</dbReference>
<sequence>MIKEYFFESKQALQAQLEQDLLAQVDLALASAGKASLLLSGGSTPGPVYEALGKVLDPRVQVALVDDRWVALDHKGSNEALLRNCFPAQQVIGMKTPDAKPQAAVAAVNQAYQQLHQPFAITVLGMGPDGHTASLFPNAEGLDAALAETAPNCVAITAKQSAVTGELVDRMTLSLNGILNSKKLILLITGDDKLAVYQQAKTVNNISDMPVAAVLQQQQVDLDVYWAK</sequence>
<evidence type="ECO:0000256" key="7">
    <source>
        <dbReference type="RuleBase" id="RU365095"/>
    </source>
</evidence>